<evidence type="ECO:0000256" key="3">
    <source>
        <dbReference type="ARBA" id="ARBA00006793"/>
    </source>
</evidence>
<dbReference type="GO" id="GO:0005524">
    <property type="term" value="F:ATP binding"/>
    <property type="evidence" value="ECO:0007669"/>
    <property type="project" value="UniProtKB-KW"/>
</dbReference>
<keyword evidence="5" id="KW-0547">Nucleotide-binding</keyword>
<organism evidence="15 16">
    <name type="scientific">Cyclotella cryptica</name>
    <dbReference type="NCBI Taxonomy" id="29204"/>
    <lineage>
        <taxon>Eukaryota</taxon>
        <taxon>Sar</taxon>
        <taxon>Stramenopiles</taxon>
        <taxon>Ochrophyta</taxon>
        <taxon>Bacillariophyta</taxon>
        <taxon>Coscinodiscophyceae</taxon>
        <taxon>Thalassiosirophycidae</taxon>
        <taxon>Stephanodiscales</taxon>
        <taxon>Stephanodiscaceae</taxon>
        <taxon>Cyclotella</taxon>
    </lineage>
</organism>
<dbReference type="GO" id="GO:0005694">
    <property type="term" value="C:chromosome"/>
    <property type="evidence" value="ECO:0007669"/>
    <property type="project" value="UniProtKB-SubCell"/>
</dbReference>
<name>A0ABD3PY26_9STRA</name>
<reference evidence="15 16" key="1">
    <citation type="journal article" date="2020" name="G3 (Bethesda)">
        <title>Improved Reference Genome for Cyclotella cryptica CCMP332, a Model for Cell Wall Morphogenesis, Salinity Adaptation, and Lipid Production in Diatoms (Bacillariophyta).</title>
        <authorList>
            <person name="Roberts W.R."/>
            <person name="Downey K.M."/>
            <person name="Ruck E.C."/>
            <person name="Traller J.C."/>
            <person name="Alverson A.J."/>
        </authorList>
    </citation>
    <scope>NUCLEOTIDE SEQUENCE [LARGE SCALE GENOMIC DNA]</scope>
    <source>
        <strain evidence="15 16">CCMP332</strain>
    </source>
</reference>
<dbReference type="GO" id="GO:0006281">
    <property type="term" value="P:DNA repair"/>
    <property type="evidence" value="ECO:0007669"/>
    <property type="project" value="UniProtKB-KW"/>
</dbReference>
<keyword evidence="8 12" id="KW-0175">Coiled coil</keyword>
<feature type="region of interest" description="Disordered" evidence="13">
    <location>
        <begin position="1"/>
        <end position="88"/>
    </location>
</feature>
<dbReference type="Gene3D" id="1.10.287.1490">
    <property type="match status" value="1"/>
</dbReference>
<keyword evidence="11" id="KW-0539">Nucleus</keyword>
<sequence length="1199" mass="136776">MPTSSKKKRRSSPQAGDDDVVEETSNENFENGDEFRRNSRDKRPKFDDAEEDDEMEEAPPSPMQNPNSNHPDVNSPIRDRHTNPTGKPAEAGIIHEVYVENFMCHRKLTVQLCRNVNFIHGQNGSGKSAILAAIQVCLGANAKRTHRARNLKDLVRKEAGVGCTGAKLRVTLLNRGSDGYQPEVYGDYITVERSISLGGGYNGFKLLDSTGKERSRNKKDLYAMLDQLNIQVDNPVAVLDQEEAKKFLTGKEEDKYQFFTKATELERLDRTYASIQDNIEEQKEARDRALSALEGTRENAKRLKKEWEQFQELDKLEAECQQARAMCGWAIHAEFSQELEAELKSRAKLQKNLEKRQGELREAEDAVNVTDDEEIAAKNRLQELIVESTDAANYKIQLEQELKRATQPLKQKEREHQIIEKELASAKKRLKSAQFRLEKARKEVIESAGNAAEEERVRTRKIAQLESDIAHGKPKLDPLKERIADELRRYQEMEPEEGQKKEVREATERQLHAVQRKVKDLQNEAGGGDKSLAVFGPKCKAMHELVQKAIKSKQFKGPVAGPVGMYLKIQNGKEKYAKIAEVAIGPGHLDRFIVTDKYDMELMKKFRKNIGCSPRDCSIYQIHPRATKEKYSTPAPPEGVETVTSVLSIENVMAFNYLVDNCKIDESALADSKEDSERALLVSDSSGRESIRGKVKKVFFMPNGDHWEAKGGSRMMVSHDRPLKQTIGVDRSRAIDAGKIEIRGLEQELARNRKEEEAVKDALLELRKAWNHSRKEYQSLQKKIKDKEADLGNLKAEAETSEEVPTIDTSEMEADIHEAEEALEDIKKRETSILEEIDALHPTVEEHKRRLDEVAARNVKVMDDLEEAEHKVEDIVKGRNRREENVEKLRVKVQQCEETLRQQQVLIDNHEEKVSKALHGARRMHFFYVREKNKLDCGGDAEGGDEEANREPTDEELEEIEPVCPEKDSKHYKAKLVAKQKKIETERSRRSITELDPAVAREKYLRAKQDLDSKMEQINAIDQATTALEIDLRERKKRWRQFRSHIAQMTNLSFDEFLGKKGSSGVIEFDHDHGRLNLIVQKDQNDQGSQTKDVKALSGGERSFTTLALLLAIGESLETPFRVMDEFDVFLDPLARKIALKTLITTAKEMEHRQFIFITPQDLSSLKTDPKLKIFQMRPPARNAYVGGPQQQTLDFDNH</sequence>
<dbReference type="GO" id="GO:0005634">
    <property type="term" value="C:nucleus"/>
    <property type="evidence" value="ECO:0007669"/>
    <property type="project" value="UniProtKB-SubCell"/>
</dbReference>
<feature type="domain" description="RecF/RecN/SMC N-terminal" evidence="14">
    <location>
        <begin position="94"/>
        <end position="1175"/>
    </location>
</feature>
<evidence type="ECO:0000313" key="16">
    <source>
        <dbReference type="Proteomes" id="UP001516023"/>
    </source>
</evidence>
<evidence type="ECO:0000313" key="15">
    <source>
        <dbReference type="EMBL" id="KAL3792589.1"/>
    </source>
</evidence>
<protein>
    <recommendedName>
        <fullName evidence="14">RecF/RecN/SMC N-terminal domain-containing protein</fullName>
    </recommendedName>
</protein>
<comment type="similarity">
    <text evidence="3">Belongs to the SMC family. SMC6 subfamily.</text>
</comment>
<proteinExistence type="inferred from homology"/>
<dbReference type="AlphaFoldDB" id="A0ABD3PY26"/>
<feature type="coiled-coil region" evidence="12">
    <location>
        <begin position="735"/>
        <end position="913"/>
    </location>
</feature>
<dbReference type="Gene3D" id="3.40.50.300">
    <property type="entry name" value="P-loop containing nucleotide triphosphate hydrolases"/>
    <property type="match status" value="2"/>
</dbReference>
<comment type="subcellular location">
    <subcellularLocation>
        <location evidence="2">Chromosome</location>
    </subcellularLocation>
    <subcellularLocation>
        <location evidence="1">Nucleus</location>
    </subcellularLocation>
</comment>
<comment type="caution">
    <text evidence="15">The sequence shown here is derived from an EMBL/GenBank/DDBJ whole genome shotgun (WGS) entry which is preliminary data.</text>
</comment>
<feature type="compositionally biased region" description="Basic residues" evidence="13">
    <location>
        <begin position="1"/>
        <end position="11"/>
    </location>
</feature>
<keyword evidence="9" id="KW-0233">DNA recombination</keyword>
<dbReference type="Pfam" id="PF02463">
    <property type="entry name" value="SMC_N"/>
    <property type="match status" value="1"/>
</dbReference>
<dbReference type="PANTHER" id="PTHR19306">
    <property type="entry name" value="STRUCTURAL MAINTENANCE OF CHROMOSOMES 5,6 SMC5, SMC6"/>
    <property type="match status" value="1"/>
</dbReference>
<evidence type="ECO:0000256" key="1">
    <source>
        <dbReference type="ARBA" id="ARBA00004123"/>
    </source>
</evidence>
<evidence type="ECO:0000256" key="6">
    <source>
        <dbReference type="ARBA" id="ARBA00022763"/>
    </source>
</evidence>
<feature type="compositionally biased region" description="Acidic residues" evidence="13">
    <location>
        <begin position="48"/>
        <end position="57"/>
    </location>
</feature>
<feature type="coiled-coil region" evidence="12">
    <location>
        <begin position="265"/>
        <end position="443"/>
    </location>
</feature>
<keyword evidence="7" id="KW-0067">ATP-binding</keyword>
<dbReference type="PANTHER" id="PTHR19306:SF6">
    <property type="entry name" value="STRUCTURAL MAINTENANCE OF CHROMOSOMES PROTEIN 6"/>
    <property type="match status" value="1"/>
</dbReference>
<evidence type="ECO:0000256" key="5">
    <source>
        <dbReference type="ARBA" id="ARBA00022741"/>
    </source>
</evidence>
<evidence type="ECO:0000259" key="14">
    <source>
        <dbReference type="Pfam" id="PF02463"/>
    </source>
</evidence>
<evidence type="ECO:0000256" key="9">
    <source>
        <dbReference type="ARBA" id="ARBA00023172"/>
    </source>
</evidence>
<evidence type="ECO:0000256" key="7">
    <source>
        <dbReference type="ARBA" id="ARBA00022840"/>
    </source>
</evidence>
<accession>A0ABD3PY26</accession>
<dbReference type="InterPro" id="IPR003395">
    <property type="entry name" value="RecF/RecN/SMC_N"/>
</dbReference>
<evidence type="ECO:0000256" key="11">
    <source>
        <dbReference type="ARBA" id="ARBA00023242"/>
    </source>
</evidence>
<evidence type="ECO:0000256" key="4">
    <source>
        <dbReference type="ARBA" id="ARBA00022454"/>
    </source>
</evidence>
<keyword evidence="10" id="KW-0234">DNA repair</keyword>
<dbReference type="InterPro" id="IPR027417">
    <property type="entry name" value="P-loop_NTPase"/>
</dbReference>
<evidence type="ECO:0000256" key="13">
    <source>
        <dbReference type="SAM" id="MobiDB-lite"/>
    </source>
</evidence>
<evidence type="ECO:0000256" key="2">
    <source>
        <dbReference type="ARBA" id="ARBA00004286"/>
    </source>
</evidence>
<evidence type="ECO:0000256" key="8">
    <source>
        <dbReference type="ARBA" id="ARBA00023054"/>
    </source>
</evidence>
<dbReference type="GO" id="GO:0006310">
    <property type="term" value="P:DNA recombination"/>
    <property type="evidence" value="ECO:0007669"/>
    <property type="project" value="UniProtKB-KW"/>
</dbReference>
<dbReference type="Proteomes" id="UP001516023">
    <property type="component" value="Unassembled WGS sequence"/>
</dbReference>
<keyword evidence="16" id="KW-1185">Reference proteome</keyword>
<dbReference type="EMBL" id="JABMIG020000100">
    <property type="protein sequence ID" value="KAL3792589.1"/>
    <property type="molecule type" value="Genomic_DNA"/>
</dbReference>
<keyword evidence="6" id="KW-0227">DNA damage</keyword>
<evidence type="ECO:0000256" key="12">
    <source>
        <dbReference type="SAM" id="Coils"/>
    </source>
</evidence>
<evidence type="ECO:0000256" key="10">
    <source>
        <dbReference type="ARBA" id="ARBA00023204"/>
    </source>
</evidence>
<gene>
    <name evidence="15" type="ORF">HJC23_005559</name>
</gene>
<keyword evidence="4" id="KW-0158">Chromosome</keyword>
<feature type="compositionally biased region" description="Acidic residues" evidence="13">
    <location>
        <begin position="16"/>
        <end position="25"/>
    </location>
</feature>
<dbReference type="SUPFAM" id="SSF52540">
    <property type="entry name" value="P-loop containing nucleoside triphosphate hydrolases"/>
    <property type="match status" value="1"/>
</dbReference>